<dbReference type="InterPro" id="IPR036388">
    <property type="entry name" value="WH-like_DNA-bd_sf"/>
</dbReference>
<evidence type="ECO:0000259" key="1">
    <source>
        <dbReference type="Pfam" id="PF03551"/>
    </source>
</evidence>
<dbReference type="Pfam" id="PF03551">
    <property type="entry name" value="PadR"/>
    <property type="match status" value="1"/>
</dbReference>
<gene>
    <name evidence="2" type="ORF">OB69_02350</name>
</gene>
<organism evidence="2 3">
    <name type="scientific">Roseivirga seohaensis subsp. aquiponti</name>
    <dbReference type="NCBI Taxonomy" id="1566026"/>
    <lineage>
        <taxon>Bacteria</taxon>
        <taxon>Pseudomonadati</taxon>
        <taxon>Bacteroidota</taxon>
        <taxon>Cytophagia</taxon>
        <taxon>Cytophagales</taxon>
        <taxon>Roseivirgaceae</taxon>
        <taxon>Roseivirga</taxon>
    </lineage>
</organism>
<dbReference type="Proteomes" id="UP000036908">
    <property type="component" value="Unassembled WGS sequence"/>
</dbReference>
<dbReference type="PATRIC" id="fig|1566026.4.peg.2172"/>
<dbReference type="Gene3D" id="1.10.10.10">
    <property type="entry name" value="Winged helix-like DNA-binding domain superfamily/Winged helix DNA-binding domain"/>
    <property type="match status" value="1"/>
</dbReference>
<proteinExistence type="predicted"/>
<dbReference type="InterPro" id="IPR036390">
    <property type="entry name" value="WH_DNA-bd_sf"/>
</dbReference>
<comment type="caution">
    <text evidence="2">The sequence shown here is derived from an EMBL/GenBank/DDBJ whole genome shotgun (WGS) entry which is preliminary data.</text>
</comment>
<accession>A0A0L8AQ74</accession>
<dbReference type="OrthoDB" id="982587at2"/>
<sequence>MQRINLGEFEELVLLIVAILNDNAYGISVMEEIEVQTERKINISAVHSALDRLESKGFLKSEVGGATNERGGRRKRFFTVTVAGNKALNFVREQRNRLHEQIPNIDFGLNQYASI</sequence>
<protein>
    <submittedName>
        <fullName evidence="2">PadR family transcriptional regulator</fullName>
    </submittedName>
</protein>
<dbReference type="RefSeq" id="WP_053222099.1">
    <property type="nucleotide sequence ID" value="NZ_JSVA01000003.1"/>
</dbReference>
<dbReference type="InterPro" id="IPR005149">
    <property type="entry name" value="Tscrpt_reg_PadR_N"/>
</dbReference>
<dbReference type="AlphaFoldDB" id="A0A0L8AQ74"/>
<feature type="domain" description="Transcription regulator PadR N-terminal" evidence="1">
    <location>
        <begin position="18"/>
        <end position="88"/>
    </location>
</feature>
<keyword evidence="3" id="KW-1185">Reference proteome</keyword>
<evidence type="ECO:0000313" key="2">
    <source>
        <dbReference type="EMBL" id="KOF04390.1"/>
    </source>
</evidence>
<evidence type="ECO:0000313" key="3">
    <source>
        <dbReference type="Proteomes" id="UP000036908"/>
    </source>
</evidence>
<dbReference type="EMBL" id="JSVA01000003">
    <property type="protein sequence ID" value="KOF04390.1"/>
    <property type="molecule type" value="Genomic_DNA"/>
</dbReference>
<name>A0A0L8AQ74_9BACT</name>
<dbReference type="SUPFAM" id="SSF46785">
    <property type="entry name" value="Winged helix' DNA-binding domain"/>
    <property type="match status" value="1"/>
</dbReference>
<reference evidence="3" key="1">
    <citation type="submission" date="2014-11" db="EMBL/GenBank/DDBJ databases">
        <title>Genome sequencing of Roseivirga sp. D-25.</title>
        <authorList>
            <person name="Selvaratnam C."/>
            <person name="Thevarajoo S."/>
            <person name="Goh K.M."/>
            <person name="Eee R."/>
            <person name="Chan K.-G."/>
            <person name="Chong C.S."/>
        </authorList>
    </citation>
    <scope>NUCLEOTIDE SEQUENCE [LARGE SCALE GENOMIC DNA]</scope>
    <source>
        <strain evidence="3">D-25</strain>
    </source>
</reference>